<dbReference type="PROSITE" id="PS00615">
    <property type="entry name" value="C_TYPE_LECTIN_1"/>
    <property type="match status" value="1"/>
</dbReference>
<dbReference type="GO" id="GO:0007417">
    <property type="term" value="P:central nervous system development"/>
    <property type="evidence" value="ECO:0007669"/>
    <property type="project" value="TreeGrafter"/>
</dbReference>
<keyword evidence="8" id="KW-0768">Sushi</keyword>
<dbReference type="Gene3D" id="3.10.100.10">
    <property type="entry name" value="Mannose-Binding Protein A, subunit A"/>
    <property type="match status" value="1"/>
</dbReference>
<dbReference type="EMBL" id="KZ506467">
    <property type="protein sequence ID" value="PKU39515.1"/>
    <property type="molecule type" value="Genomic_DNA"/>
</dbReference>
<dbReference type="GO" id="GO:0001501">
    <property type="term" value="P:skeletal system development"/>
    <property type="evidence" value="ECO:0007669"/>
    <property type="project" value="TreeGrafter"/>
</dbReference>
<keyword evidence="2" id="KW-0964">Secreted</keyword>
<sequence length="306" mass="35504">MTTVLLVLPEILRNSDTETCDYGWHKFQGQCYKYFAHRRTWDTAERECRLQGAHLTSILSHEEQIFVNRIGHDYQWIGLNDKMFERDFRWTDGSPLQYENWRPNQPDSFFSAGEDCVVIIWHENGQWNDVPCNYHLTYTCKKGTVACGQPPVVENAKTFGKMKPRYEINSLIRYHCKDGFIQRHIPTIRCQGNGRWDMPKITCMNPANSQEKWTEAGNAPSGTVGRLEKLKGRQTLVEVLRRSTTPEEQRHGCWFYAPEVASRSGEKSRDSETPYYFKTGGLPLDVFCDLLMAVTPLRILDNLHSV</sequence>
<dbReference type="Pfam" id="PF00084">
    <property type="entry name" value="Sushi"/>
    <property type="match status" value="1"/>
</dbReference>
<dbReference type="Gene3D" id="2.10.70.10">
    <property type="entry name" value="Complement Module, domain 1"/>
    <property type="match status" value="1"/>
</dbReference>
<dbReference type="FunFam" id="3.10.100.10:FF:000003">
    <property type="entry name" value="Versican core protein"/>
    <property type="match status" value="1"/>
</dbReference>
<evidence type="ECO:0000313" key="12">
    <source>
        <dbReference type="Proteomes" id="UP000233556"/>
    </source>
</evidence>
<evidence type="ECO:0000256" key="6">
    <source>
        <dbReference type="ARBA" id="ARBA00023157"/>
    </source>
</evidence>
<dbReference type="GO" id="GO:0045202">
    <property type="term" value="C:synapse"/>
    <property type="evidence" value="ECO:0007669"/>
    <property type="project" value="TreeGrafter"/>
</dbReference>
<dbReference type="SUPFAM" id="SSF56436">
    <property type="entry name" value="C-type lectin-like"/>
    <property type="match status" value="1"/>
</dbReference>
<dbReference type="AlphaFoldDB" id="A0A2I0U0G2"/>
<comment type="subcellular location">
    <subcellularLocation>
        <location evidence="1">Secreted</location>
        <location evidence="1">Extracellular space</location>
        <location evidence="1">Extracellular matrix</location>
    </subcellularLocation>
</comment>
<organism evidence="11 12">
    <name type="scientific">Limosa lapponica baueri</name>
    <dbReference type="NCBI Taxonomy" id="1758121"/>
    <lineage>
        <taxon>Eukaryota</taxon>
        <taxon>Metazoa</taxon>
        <taxon>Chordata</taxon>
        <taxon>Craniata</taxon>
        <taxon>Vertebrata</taxon>
        <taxon>Euteleostomi</taxon>
        <taxon>Archelosauria</taxon>
        <taxon>Archosauria</taxon>
        <taxon>Dinosauria</taxon>
        <taxon>Saurischia</taxon>
        <taxon>Theropoda</taxon>
        <taxon>Coelurosauria</taxon>
        <taxon>Aves</taxon>
        <taxon>Neognathae</taxon>
        <taxon>Neoaves</taxon>
        <taxon>Charadriiformes</taxon>
        <taxon>Scolopacidae</taxon>
        <taxon>Limosa</taxon>
    </lineage>
</organism>
<reference evidence="12" key="1">
    <citation type="submission" date="2017-11" db="EMBL/GenBank/DDBJ databases">
        <authorList>
            <person name="Lima N.C."/>
            <person name="Parody-Merino A.M."/>
            <person name="Battley P.F."/>
            <person name="Fidler A.E."/>
            <person name="Prosdocimi F."/>
        </authorList>
    </citation>
    <scope>NUCLEOTIDE SEQUENCE [LARGE SCALE GENOMIC DNA]</scope>
</reference>
<keyword evidence="6 8" id="KW-1015">Disulfide bond</keyword>
<name>A0A2I0U0G2_LIMLA</name>
<proteinExistence type="predicted"/>
<evidence type="ECO:0000259" key="9">
    <source>
        <dbReference type="PROSITE" id="PS50041"/>
    </source>
</evidence>
<evidence type="ECO:0000259" key="10">
    <source>
        <dbReference type="PROSITE" id="PS50923"/>
    </source>
</evidence>
<reference evidence="12" key="2">
    <citation type="submission" date="2017-12" db="EMBL/GenBank/DDBJ databases">
        <title>Genome sequence of the Bar-tailed Godwit (Limosa lapponica baueri).</title>
        <authorList>
            <person name="Lima N.C.B."/>
            <person name="Parody-Merino A.M."/>
            <person name="Battley P.F."/>
            <person name="Fidler A.E."/>
            <person name="Prosdocimi F."/>
        </authorList>
    </citation>
    <scope>NUCLEOTIDE SEQUENCE [LARGE SCALE GENOMIC DNA]</scope>
</reference>
<keyword evidence="3" id="KW-0272">Extracellular matrix</keyword>
<dbReference type="PROSITE" id="PS50923">
    <property type="entry name" value="SUSHI"/>
    <property type="match status" value="1"/>
</dbReference>
<keyword evidence="12" id="KW-1185">Reference proteome</keyword>
<dbReference type="InterPro" id="IPR000436">
    <property type="entry name" value="Sushi_SCR_CCP_dom"/>
</dbReference>
<feature type="domain" description="Sushi" evidence="10">
    <location>
        <begin position="145"/>
        <end position="205"/>
    </location>
</feature>
<dbReference type="InterPro" id="IPR001304">
    <property type="entry name" value="C-type_lectin-like"/>
</dbReference>
<dbReference type="CDD" id="cd00033">
    <property type="entry name" value="CCP"/>
    <property type="match status" value="1"/>
</dbReference>
<evidence type="ECO:0000256" key="8">
    <source>
        <dbReference type="PROSITE-ProRule" id="PRU00302"/>
    </source>
</evidence>
<accession>A0A2I0U0G2</accession>
<evidence type="ECO:0000256" key="3">
    <source>
        <dbReference type="ARBA" id="ARBA00022530"/>
    </source>
</evidence>
<feature type="disulfide bond" evidence="8">
    <location>
        <begin position="147"/>
        <end position="190"/>
    </location>
</feature>
<dbReference type="GO" id="GO:0010001">
    <property type="term" value="P:glial cell differentiation"/>
    <property type="evidence" value="ECO:0007669"/>
    <property type="project" value="TreeGrafter"/>
</dbReference>
<dbReference type="SMART" id="SM00032">
    <property type="entry name" value="CCP"/>
    <property type="match status" value="1"/>
</dbReference>
<gene>
    <name evidence="11" type="ORF">llap_10180</name>
</gene>
<dbReference type="PROSITE" id="PS50041">
    <property type="entry name" value="C_TYPE_LECTIN_2"/>
    <property type="match status" value="1"/>
</dbReference>
<evidence type="ECO:0000256" key="2">
    <source>
        <dbReference type="ARBA" id="ARBA00022525"/>
    </source>
</evidence>
<dbReference type="Proteomes" id="UP000233556">
    <property type="component" value="Unassembled WGS sequence"/>
</dbReference>
<keyword evidence="4" id="KW-0732">Signal</keyword>
<evidence type="ECO:0000313" key="11">
    <source>
        <dbReference type="EMBL" id="PKU39515.1"/>
    </source>
</evidence>
<feature type="disulfide bond" evidence="8">
    <location>
        <begin position="176"/>
        <end position="203"/>
    </location>
</feature>
<protein>
    <submittedName>
        <fullName evidence="11">Versican core protein</fullName>
    </submittedName>
</protein>
<dbReference type="GO" id="GO:0002052">
    <property type="term" value="P:positive regulation of neuroblast proliferation"/>
    <property type="evidence" value="ECO:0007669"/>
    <property type="project" value="TreeGrafter"/>
</dbReference>
<dbReference type="GO" id="GO:0072534">
    <property type="term" value="C:perineuronal net"/>
    <property type="evidence" value="ECO:0007669"/>
    <property type="project" value="TreeGrafter"/>
</dbReference>
<dbReference type="InterPro" id="IPR035976">
    <property type="entry name" value="Sushi/SCR/CCP_sf"/>
</dbReference>
<dbReference type="InterPro" id="IPR050691">
    <property type="entry name" value="Hyaluronan_bind_Proteoglycan"/>
</dbReference>
<dbReference type="OrthoDB" id="441660at2759"/>
<dbReference type="GO" id="GO:0005615">
    <property type="term" value="C:extracellular space"/>
    <property type="evidence" value="ECO:0007669"/>
    <property type="project" value="TreeGrafter"/>
</dbReference>
<keyword evidence="5" id="KW-0677">Repeat</keyword>
<dbReference type="FunFam" id="2.10.70.10:FF:000003">
    <property type="entry name" value="Versican core protein"/>
    <property type="match status" value="1"/>
</dbReference>
<keyword evidence="7" id="KW-0325">Glycoprotein</keyword>
<dbReference type="InterPro" id="IPR016187">
    <property type="entry name" value="CTDL_fold"/>
</dbReference>
<dbReference type="InterPro" id="IPR018378">
    <property type="entry name" value="C-type_lectin_CS"/>
</dbReference>
<evidence type="ECO:0000256" key="4">
    <source>
        <dbReference type="ARBA" id="ARBA00022729"/>
    </source>
</evidence>
<evidence type="ECO:0000256" key="5">
    <source>
        <dbReference type="ARBA" id="ARBA00022737"/>
    </source>
</evidence>
<dbReference type="InterPro" id="IPR016186">
    <property type="entry name" value="C-type_lectin-like/link_sf"/>
</dbReference>
<evidence type="ECO:0000256" key="7">
    <source>
        <dbReference type="ARBA" id="ARBA00023180"/>
    </source>
</evidence>
<evidence type="ECO:0000256" key="1">
    <source>
        <dbReference type="ARBA" id="ARBA00004498"/>
    </source>
</evidence>
<dbReference type="SUPFAM" id="SSF57535">
    <property type="entry name" value="Complement control module/SCR domain"/>
    <property type="match status" value="1"/>
</dbReference>
<dbReference type="PANTHER" id="PTHR22804">
    <property type="entry name" value="AGGRECAN/VERSICAN PROTEOGLYCAN"/>
    <property type="match status" value="1"/>
</dbReference>
<dbReference type="Pfam" id="PF00059">
    <property type="entry name" value="Lectin_C"/>
    <property type="match status" value="1"/>
</dbReference>
<feature type="domain" description="C-type lectin" evidence="9">
    <location>
        <begin position="27"/>
        <end position="141"/>
    </location>
</feature>
<dbReference type="PANTHER" id="PTHR22804:SF6">
    <property type="entry name" value="VERSICAN CORE PROTEIN"/>
    <property type="match status" value="1"/>
</dbReference>
<dbReference type="SMART" id="SM00034">
    <property type="entry name" value="CLECT"/>
    <property type="match status" value="1"/>
</dbReference>